<dbReference type="InterPro" id="IPR013708">
    <property type="entry name" value="Shikimate_DH-bd_N"/>
</dbReference>
<gene>
    <name evidence="7" type="primary">aroE</name>
    <name evidence="7" type="ORF">KB1_11030</name>
</gene>
<dbReference type="Gene3D" id="3.40.50.720">
    <property type="entry name" value="NAD(P)-binding Rossmann-like Domain"/>
    <property type="match status" value="1"/>
</dbReference>
<feature type="domain" description="Shikimate dehydrogenase substrate binding N-terminal" evidence="6">
    <location>
        <begin position="6"/>
        <end position="85"/>
    </location>
</feature>
<dbReference type="SUPFAM" id="SSF51735">
    <property type="entry name" value="NAD(P)-binding Rossmann-fold domains"/>
    <property type="match status" value="1"/>
</dbReference>
<dbReference type="Proteomes" id="UP000825072">
    <property type="component" value="Chromosome 1"/>
</dbReference>
<dbReference type="GO" id="GO:0009073">
    <property type="term" value="P:aromatic amino acid family biosynthetic process"/>
    <property type="evidence" value="ECO:0007669"/>
    <property type="project" value="UniProtKB-KW"/>
</dbReference>
<dbReference type="GO" id="GO:0050661">
    <property type="term" value="F:NADP binding"/>
    <property type="evidence" value="ECO:0007669"/>
    <property type="project" value="TreeGrafter"/>
</dbReference>
<dbReference type="InterPro" id="IPR006151">
    <property type="entry name" value="Shikm_DH/Glu-tRNA_Rdtase"/>
</dbReference>
<dbReference type="AlphaFoldDB" id="A0AAD1KNZ4"/>
<evidence type="ECO:0000259" key="5">
    <source>
        <dbReference type="Pfam" id="PF01488"/>
    </source>
</evidence>
<keyword evidence="3" id="KW-0028">Amino-acid biosynthesis</keyword>
<dbReference type="PANTHER" id="PTHR21089:SF1">
    <property type="entry name" value="BIFUNCTIONAL 3-DEHYDROQUINATE DEHYDRATASE_SHIKIMATE DEHYDROGENASE, CHLOROPLASTIC"/>
    <property type="match status" value="1"/>
</dbReference>
<evidence type="ECO:0000256" key="4">
    <source>
        <dbReference type="ARBA" id="ARBA00049442"/>
    </source>
</evidence>
<dbReference type="GO" id="GO:0009423">
    <property type="term" value="P:chorismate biosynthetic process"/>
    <property type="evidence" value="ECO:0007669"/>
    <property type="project" value="TreeGrafter"/>
</dbReference>
<dbReference type="Gene3D" id="3.40.50.10860">
    <property type="entry name" value="Leucine Dehydrogenase, chain A, domain 1"/>
    <property type="match status" value="1"/>
</dbReference>
<dbReference type="EC" id="1.1.1.25" evidence="2"/>
<dbReference type="PANTHER" id="PTHR21089">
    <property type="entry name" value="SHIKIMATE DEHYDROGENASE"/>
    <property type="match status" value="1"/>
</dbReference>
<dbReference type="CDD" id="cd01065">
    <property type="entry name" value="NAD_bind_Shikimate_DH"/>
    <property type="match status" value="1"/>
</dbReference>
<dbReference type="GO" id="GO:0005829">
    <property type="term" value="C:cytosol"/>
    <property type="evidence" value="ECO:0007669"/>
    <property type="project" value="TreeGrafter"/>
</dbReference>
<keyword evidence="3" id="KW-0057">Aromatic amino acid biosynthesis</keyword>
<dbReference type="InterPro" id="IPR046346">
    <property type="entry name" value="Aminoacid_DH-like_N_sf"/>
</dbReference>
<accession>A0AAD1KNZ4</accession>
<feature type="domain" description="Quinate/shikimate 5-dehydrogenase/glutamyl-tRNA reductase" evidence="5">
    <location>
        <begin position="108"/>
        <end position="188"/>
    </location>
</feature>
<name>A0AAD1KNZ4_9ACTN</name>
<dbReference type="InterPro" id="IPR022893">
    <property type="entry name" value="Shikimate_DH_fam"/>
</dbReference>
<dbReference type="InterPro" id="IPR036291">
    <property type="entry name" value="NAD(P)-bd_dom_sf"/>
</dbReference>
<evidence type="ECO:0000259" key="6">
    <source>
        <dbReference type="Pfam" id="PF08501"/>
    </source>
</evidence>
<comment type="catalytic activity">
    <reaction evidence="4">
        <text>shikimate + NADP(+) = 3-dehydroshikimate + NADPH + H(+)</text>
        <dbReference type="Rhea" id="RHEA:17737"/>
        <dbReference type="ChEBI" id="CHEBI:15378"/>
        <dbReference type="ChEBI" id="CHEBI:16630"/>
        <dbReference type="ChEBI" id="CHEBI:36208"/>
        <dbReference type="ChEBI" id="CHEBI:57783"/>
        <dbReference type="ChEBI" id="CHEBI:58349"/>
        <dbReference type="EC" id="1.1.1.25"/>
    </reaction>
</comment>
<proteinExistence type="predicted"/>
<dbReference type="SUPFAM" id="SSF53223">
    <property type="entry name" value="Aminoacid dehydrogenase-like, N-terminal domain"/>
    <property type="match status" value="1"/>
</dbReference>
<evidence type="ECO:0000256" key="1">
    <source>
        <dbReference type="ARBA" id="ARBA00004871"/>
    </source>
</evidence>
<reference evidence="7" key="1">
    <citation type="submission" date="2021-06" db="EMBL/GenBank/DDBJ databases">
        <title>Genome sequence of Cutibacterium modestum strain KB17-24694.</title>
        <authorList>
            <person name="Dekio I."/>
            <person name="Asahina A."/>
            <person name="Nishida M."/>
        </authorList>
    </citation>
    <scope>NUCLEOTIDE SEQUENCE</scope>
    <source>
        <strain evidence="7">KB17-24694</strain>
    </source>
</reference>
<evidence type="ECO:0000313" key="8">
    <source>
        <dbReference type="Proteomes" id="UP000825072"/>
    </source>
</evidence>
<organism evidence="7 8">
    <name type="scientific">Cutibacterium modestum</name>
    <dbReference type="NCBI Taxonomy" id="2559073"/>
    <lineage>
        <taxon>Bacteria</taxon>
        <taxon>Bacillati</taxon>
        <taxon>Actinomycetota</taxon>
        <taxon>Actinomycetes</taxon>
        <taxon>Propionibacteriales</taxon>
        <taxon>Propionibacteriaceae</taxon>
        <taxon>Cutibacterium</taxon>
    </lineage>
</organism>
<dbReference type="Pfam" id="PF01488">
    <property type="entry name" value="Shikimate_DH"/>
    <property type="match status" value="1"/>
</dbReference>
<sequence>MMRCAVVGHPVAHSLSPAIHCAAYQLLDLDWSYQVIDVEPGGLRAFIASLDDSWRGLSVTMPHKVDLVELGETDATVDLLGAANTWVRRDGRTIVRNTDVTGAEVALRARGVTEVEKVAMLGAGATARSVVAAVIGMGAGEVVVMSRSRERSTEILKLADDLGAHVAWLPFDSEPPRCDLMVSTVPARSLMTRAKDLTARADAVFDVVYDLWPTPVAVAGKVTGVTVIDGLDLLAGQAVDQVQLMTGHRVPMDVLRSTAQNALVERVGL</sequence>
<evidence type="ECO:0000256" key="3">
    <source>
        <dbReference type="ARBA" id="ARBA00023141"/>
    </source>
</evidence>
<evidence type="ECO:0000256" key="2">
    <source>
        <dbReference type="ARBA" id="ARBA00012962"/>
    </source>
</evidence>
<evidence type="ECO:0000313" key="7">
    <source>
        <dbReference type="EMBL" id="BCY25113.1"/>
    </source>
</evidence>
<comment type="pathway">
    <text evidence="1">Metabolic intermediate biosynthesis; chorismate biosynthesis; chorismate from D-erythrose 4-phosphate and phosphoenolpyruvate: step 4/7.</text>
</comment>
<dbReference type="EMBL" id="AP024747">
    <property type="protein sequence ID" value="BCY25113.1"/>
    <property type="molecule type" value="Genomic_DNA"/>
</dbReference>
<dbReference type="Pfam" id="PF08501">
    <property type="entry name" value="Shikimate_dh_N"/>
    <property type="match status" value="1"/>
</dbReference>
<dbReference type="GO" id="GO:0019632">
    <property type="term" value="P:shikimate metabolic process"/>
    <property type="evidence" value="ECO:0007669"/>
    <property type="project" value="TreeGrafter"/>
</dbReference>
<protein>
    <recommendedName>
        <fullName evidence="2">shikimate dehydrogenase (NADP(+))</fullName>
        <ecNumber evidence="2">1.1.1.25</ecNumber>
    </recommendedName>
</protein>
<dbReference type="GO" id="GO:0004764">
    <property type="term" value="F:shikimate 3-dehydrogenase (NADP+) activity"/>
    <property type="evidence" value="ECO:0007669"/>
    <property type="project" value="UniProtKB-EC"/>
</dbReference>